<evidence type="ECO:0000313" key="2">
    <source>
        <dbReference type="Proteomes" id="UP000277204"/>
    </source>
</evidence>
<dbReference type="EMBL" id="UZAI01005200">
    <property type="protein sequence ID" value="VDO89519.1"/>
    <property type="molecule type" value="Genomic_DNA"/>
</dbReference>
<reference evidence="1 2" key="1">
    <citation type="submission" date="2018-11" db="EMBL/GenBank/DDBJ databases">
        <authorList>
            <consortium name="Pathogen Informatics"/>
        </authorList>
    </citation>
    <scope>NUCLEOTIDE SEQUENCE [LARGE SCALE GENOMIC DNA]</scope>
    <source>
        <strain evidence="1 2">Zambia</strain>
    </source>
</reference>
<name>A0A183M2G3_9TREM</name>
<dbReference type="AlphaFoldDB" id="A0A183M2G3"/>
<sequence length="179" mass="20363">MQIKTASLTAVTSSVGLNIHKGKNKVPKYNTENSNPITYLVTIIDEQGGSDADVKARIGKARVTFLQLKNIWNSRQLSLNQYQSENLQYERQGSSTVLYGELQQPSSRRCKYLSIVFYACYSTSIGRVPAATAHCEREQTSFHQKRKRRWKRIGYTLQKSPSCITSQVLTWNPGGKRER</sequence>
<organism evidence="1 2">
    <name type="scientific">Schistosoma margrebowiei</name>
    <dbReference type="NCBI Taxonomy" id="48269"/>
    <lineage>
        <taxon>Eukaryota</taxon>
        <taxon>Metazoa</taxon>
        <taxon>Spiralia</taxon>
        <taxon>Lophotrochozoa</taxon>
        <taxon>Platyhelminthes</taxon>
        <taxon>Trematoda</taxon>
        <taxon>Digenea</taxon>
        <taxon>Strigeidida</taxon>
        <taxon>Schistosomatoidea</taxon>
        <taxon>Schistosomatidae</taxon>
        <taxon>Schistosoma</taxon>
    </lineage>
</organism>
<keyword evidence="2" id="KW-1185">Reference proteome</keyword>
<accession>A0A183M2G3</accession>
<evidence type="ECO:0000313" key="1">
    <source>
        <dbReference type="EMBL" id="VDO89519.1"/>
    </source>
</evidence>
<gene>
    <name evidence="1" type="ORF">SMRZ_LOCUS10238</name>
</gene>
<dbReference type="Proteomes" id="UP000277204">
    <property type="component" value="Unassembled WGS sequence"/>
</dbReference>
<proteinExistence type="predicted"/>
<protein>
    <submittedName>
        <fullName evidence="1">Uncharacterized protein</fullName>
    </submittedName>
</protein>